<evidence type="ECO:0000256" key="1">
    <source>
        <dbReference type="ARBA" id="ARBA00004567"/>
    </source>
</evidence>
<evidence type="ECO:0000313" key="7">
    <source>
        <dbReference type="Proteomes" id="UP001153636"/>
    </source>
</evidence>
<keyword evidence="5" id="KW-0472">Membrane</keyword>
<dbReference type="PANTHER" id="PTHR11225:SF4">
    <property type="entry name" value="NUCLEAR PORE COMPLEX PROTEIN NUP93"/>
    <property type="match status" value="1"/>
</dbReference>
<keyword evidence="5" id="KW-0813">Transport</keyword>
<keyword evidence="5" id="KW-0811">Translocation</keyword>
<evidence type="ECO:0000256" key="3">
    <source>
        <dbReference type="ARBA" id="ARBA00023132"/>
    </source>
</evidence>
<evidence type="ECO:0000256" key="4">
    <source>
        <dbReference type="ARBA" id="ARBA00023242"/>
    </source>
</evidence>
<evidence type="ECO:0000256" key="2">
    <source>
        <dbReference type="ARBA" id="ARBA00010186"/>
    </source>
</evidence>
<dbReference type="GO" id="GO:0016973">
    <property type="term" value="P:poly(A)+ mRNA export from nucleus"/>
    <property type="evidence" value="ECO:0007669"/>
    <property type="project" value="TreeGrafter"/>
</dbReference>
<dbReference type="AlphaFoldDB" id="A0A9P0D7K7"/>
<evidence type="ECO:0000313" key="6">
    <source>
        <dbReference type="EMBL" id="CAH1111326.1"/>
    </source>
</evidence>
<sequence>MSDFSELLQEAEKLSNDLEGTTELPKVERSLRQVLEAANDLYTRVAQTGAQDIQANLLLGSKGIDLPKIAQKLESLSTKRTFEPIQPVEDLDISNILENEIRNKILGVFDSGYNKMLAFTYDMAWEHQQSEWKQEKRKILNAMSTSSGAAIEVGKQLTITFDRPTFASGALGPTETIYVQKIIDYNKTISKGTQKPNLVNIFSNIVADFKDAKISDMWEIIKYMVQLPPFPQSDDPIKTRHSKPVVEALVKQAKSYLQDRYKTYMNNIVNEDLTHAVRGGIPGTYHLVRSFVGLRLQGEYLGLQDGVIEDRPLWPMVYYCLRSGDLPAAIFCLKRSGLPEFQDVVSLLEAKLNGAAASELSKLEDTINFSYRRNIRNDTDPFKRIVWSVLGCCDITDEHSEVARTADDYLWLKLSLVRVDVVKDNCIKYKDLQRIILEEYGETHYNALNQPHLYFQMLALTGQFEAAFEFLSRTEKYKVHGFHMAVALNELYMLGGPNDVSSPLLSIDPMDEKPSCRLNLARFVMLYVKKFELTCPNEALQYFYFLRNYTDYEGENLFKICVSYLAVETKQYESILGTVQRNGIRTKGLIDQFTDVTAESVAQLIGDNLLKKGLFEEAIELFDIANNQEEVLKLICSILSRTVHLQNEADSLRSKIQDKANHYAERYLREGYKTTSHIVNSFLKLKDLLVFFDQYHIKNYSQALRTLDDIELVPLRPDDVDDRVKNFKNLHQDVCKVVPDVLLAAMNMLFAQYQKIKANNEYVPRFRDETSSTQLKYLREQAKCLTNFTGMLPYRMPGDTNSRLVQMEILMH</sequence>
<dbReference type="InterPro" id="IPR007231">
    <property type="entry name" value="Nucleoporin_int_Nup93/Nic96"/>
</dbReference>
<keyword evidence="3 5" id="KW-0906">Nuclear pore complex</keyword>
<keyword evidence="7" id="KW-1185">Reference proteome</keyword>
<dbReference type="OrthoDB" id="1918363at2759"/>
<keyword evidence="4 5" id="KW-0539">Nucleus</keyword>
<dbReference type="PANTHER" id="PTHR11225">
    <property type="entry name" value="NUCLEAR PORE COMPLEX PROTEIN NUP93 NUCLEOPORIN NUP93 DEAD EYE PROTEIN"/>
    <property type="match status" value="1"/>
</dbReference>
<dbReference type="GO" id="GO:0005643">
    <property type="term" value="C:nuclear pore"/>
    <property type="evidence" value="ECO:0007669"/>
    <property type="project" value="UniProtKB-SubCell"/>
</dbReference>
<dbReference type="GO" id="GO:0006606">
    <property type="term" value="P:protein import into nucleus"/>
    <property type="evidence" value="ECO:0007669"/>
    <property type="project" value="TreeGrafter"/>
</dbReference>
<dbReference type="Pfam" id="PF04097">
    <property type="entry name" value="Nic96"/>
    <property type="match status" value="1"/>
</dbReference>
<dbReference type="Proteomes" id="UP001153636">
    <property type="component" value="Chromosome 5"/>
</dbReference>
<keyword evidence="5" id="KW-0509">mRNA transport</keyword>
<proteinExistence type="inferred from homology"/>
<comment type="similarity">
    <text evidence="2 5">Belongs to the nucleoporin interacting component (NIC) family.</text>
</comment>
<name>A0A9P0D7K7_9CUCU</name>
<comment type="subcellular location">
    <subcellularLocation>
        <location evidence="1 5">Nucleus</location>
        <location evidence="1 5">Nuclear pore complex</location>
    </subcellularLocation>
</comment>
<protein>
    <recommendedName>
        <fullName evidence="5">Nuclear pore protein</fullName>
    </recommendedName>
</protein>
<accession>A0A9P0D7K7</accession>
<evidence type="ECO:0000256" key="5">
    <source>
        <dbReference type="RuleBase" id="RU364035"/>
    </source>
</evidence>
<gene>
    <name evidence="6" type="ORF">PSYICH_LOCUS10966</name>
</gene>
<dbReference type="EMBL" id="OV651817">
    <property type="protein sequence ID" value="CAH1111326.1"/>
    <property type="molecule type" value="Genomic_DNA"/>
</dbReference>
<reference evidence="6" key="1">
    <citation type="submission" date="2022-01" db="EMBL/GenBank/DDBJ databases">
        <authorList>
            <person name="King R."/>
        </authorList>
    </citation>
    <scope>NUCLEOTIDE SEQUENCE</scope>
</reference>
<organism evidence="6 7">
    <name type="scientific">Psylliodes chrysocephalus</name>
    <dbReference type="NCBI Taxonomy" id="3402493"/>
    <lineage>
        <taxon>Eukaryota</taxon>
        <taxon>Metazoa</taxon>
        <taxon>Ecdysozoa</taxon>
        <taxon>Arthropoda</taxon>
        <taxon>Hexapoda</taxon>
        <taxon>Insecta</taxon>
        <taxon>Pterygota</taxon>
        <taxon>Neoptera</taxon>
        <taxon>Endopterygota</taxon>
        <taxon>Coleoptera</taxon>
        <taxon>Polyphaga</taxon>
        <taxon>Cucujiformia</taxon>
        <taxon>Chrysomeloidea</taxon>
        <taxon>Chrysomelidae</taxon>
        <taxon>Galerucinae</taxon>
        <taxon>Alticini</taxon>
        <taxon>Psylliodes</taxon>
    </lineage>
</organism>
<keyword evidence="5" id="KW-0653">Protein transport</keyword>
<dbReference type="GO" id="GO:0017056">
    <property type="term" value="F:structural constituent of nuclear pore"/>
    <property type="evidence" value="ECO:0007669"/>
    <property type="project" value="InterPro"/>
</dbReference>